<evidence type="ECO:0000256" key="1">
    <source>
        <dbReference type="SAM" id="MobiDB-lite"/>
    </source>
</evidence>
<evidence type="ECO:0000313" key="2">
    <source>
        <dbReference type="EMBL" id="CAM96315.1"/>
    </source>
</evidence>
<name>A4V704_PSEFS</name>
<evidence type="ECO:0000313" key="3">
    <source>
        <dbReference type="Proteomes" id="UP000002332"/>
    </source>
</evidence>
<feature type="region of interest" description="Disordered" evidence="1">
    <location>
        <begin position="1"/>
        <end position="22"/>
    </location>
</feature>
<keyword evidence="2" id="KW-0614">Plasmid</keyword>
<dbReference type="AlphaFoldDB" id="A4V704"/>
<reference evidence="2 3" key="1">
    <citation type="journal article" date="2007" name="ISME J.">
        <title>Sequence-based analysis of pQBR103; a representative of a unique, transfer-proficient mega plasmid resident in the microbial community of sugar beet.</title>
        <authorList>
            <person name="Tett A."/>
            <person name="Spiers A.J."/>
            <person name="Crossman L.C."/>
            <person name="Ager D."/>
            <person name="Ciric L."/>
            <person name="Dow J.M."/>
            <person name="Fry J.C."/>
            <person name="Harris D."/>
            <person name="Lilley A."/>
            <person name="Oliver A."/>
            <person name="Parkhill J."/>
            <person name="Quail M.A."/>
            <person name="Rainey P.B."/>
            <person name="Saunders N.J."/>
            <person name="Seeger K."/>
            <person name="Snyder L.A.S."/>
            <person name="Squares R."/>
            <person name="Thomas C.M."/>
            <person name="Turner S.L."/>
            <person name="Zhang X.-X."/>
            <person name="Field D."/>
            <person name="Bailey M.J."/>
        </authorList>
    </citation>
    <scope>NUCLEOTIDE SEQUENCE [LARGE SCALE GENOMIC DNA]</scope>
    <source>
        <strain evidence="2 3">SBW25</strain>
    </source>
</reference>
<dbReference type="Proteomes" id="UP000002332">
    <property type="component" value="Plasmid pQBR103"/>
</dbReference>
<accession>A4V704</accession>
<geneLocation type="plasmid" evidence="2 3">
    <name>pQBR103</name>
</geneLocation>
<sequence length="95" mass="10425">MIDELFDDSRTRDINPFSSPQPGKEFNLGLVGLSLQARQSILQLNHQIYAPVFGVTIFPGLVPDDLREVATVITEIAGFAPAGFEQQGSRHTGRN</sequence>
<organism evidence="2 3">
    <name type="scientific">Pseudomonas fluorescens (strain SBW25)</name>
    <dbReference type="NCBI Taxonomy" id="216595"/>
    <lineage>
        <taxon>Bacteria</taxon>
        <taxon>Pseudomonadati</taxon>
        <taxon>Pseudomonadota</taxon>
        <taxon>Gammaproteobacteria</taxon>
        <taxon>Pseudomonadales</taxon>
        <taxon>Pseudomonadaceae</taxon>
        <taxon>Pseudomonas</taxon>
    </lineage>
</organism>
<dbReference type="EMBL" id="AM235768">
    <property type="protein sequence ID" value="CAM96315.1"/>
    <property type="molecule type" value="Genomic_DNA"/>
</dbReference>
<protein>
    <submittedName>
        <fullName evidence="2">Uncharacterized protein</fullName>
    </submittedName>
</protein>
<gene>
    <name evidence="2" type="ordered locus">pQBR0283</name>
</gene>
<proteinExistence type="predicted"/>